<feature type="transmembrane region" description="Helical" evidence="2">
    <location>
        <begin position="69"/>
        <end position="88"/>
    </location>
</feature>
<keyword evidence="2" id="KW-0812">Transmembrane</keyword>
<accession>W9YIQ0</accession>
<feature type="signal peptide" evidence="3">
    <location>
        <begin position="1"/>
        <end position="17"/>
    </location>
</feature>
<dbReference type="OrthoDB" id="3945378at2759"/>
<dbReference type="HOGENOM" id="CLU_031978_0_0_1"/>
<sequence>MMMRVWIVCLLVSLVCAETCEPEGPKEEGCPIVGNSDYYGLGVRMGIYSAWLTSWFANNFLPEEIIGSLETNSIFLLALFATVFFYSVQKNGIRVVDVLVIHQLCIGFLFSVMSLWGYRTMYYRTEGPGGRRHFGGFGTHFRLVLMGMITSYGVWFWVEGVEDGLSDCDRRRNCGGLQTFFIVPMRVDSWSTRGVQLTINIAAAAYYGIMTLAAIAGGIAFLVRFIQGKDAHWELIKEQDSTINLTKRELTKWYIALSCFNLFWIVFAILSIEFTLNLNHMNNVVGSMGLVGPGQLIPLAIGLLSLTRVLWILGRQHIPWLKEKDEDCCPTVTESTGPAAQEKYMSGIGLTMTNTPSLYSPLSPNTKMSSSSPGQASSTTMVSSSNLPPLPATTSPQKRSLPHRMLLAWLPWLGLFEWSKHSLTPSLGHYSRFGVHHGQIHDHGQSQSHSHGHDHRRDSDSEAGIEGARKTQTPDSAIEFERMQQPQGQGFKARFESIRSPSFKARFDSIRSPGRRDNPSASASAYASMESPSTSLLSSPPQLPPGQKGLMYPQTSSPIELQPHRRSGSSDTTLRPGLYDGRDYEDEGEGDDYD</sequence>
<evidence type="ECO:0000313" key="4">
    <source>
        <dbReference type="EMBL" id="EXJ89136.1"/>
    </source>
</evidence>
<feature type="region of interest" description="Disordered" evidence="1">
    <location>
        <begin position="504"/>
        <end position="594"/>
    </location>
</feature>
<evidence type="ECO:0008006" key="6">
    <source>
        <dbReference type="Google" id="ProtNLM"/>
    </source>
</evidence>
<dbReference type="AlphaFoldDB" id="W9YIQ0"/>
<feature type="transmembrane region" description="Helical" evidence="2">
    <location>
        <begin position="204"/>
        <end position="226"/>
    </location>
</feature>
<dbReference type="STRING" id="1182542.W9YIQ0"/>
<keyword evidence="5" id="KW-1185">Reference proteome</keyword>
<feature type="transmembrane region" description="Helical" evidence="2">
    <location>
        <begin position="296"/>
        <end position="314"/>
    </location>
</feature>
<name>W9YIQ0_9EURO</name>
<feature type="compositionally biased region" description="Basic and acidic residues" evidence="1">
    <location>
        <begin position="505"/>
        <end position="518"/>
    </location>
</feature>
<feature type="chain" id="PRO_5004935056" description="G-protein coupled receptors family 3 profile domain-containing protein" evidence="3">
    <location>
        <begin position="18"/>
        <end position="594"/>
    </location>
</feature>
<dbReference type="EMBL" id="AMGY01000002">
    <property type="protein sequence ID" value="EXJ89136.1"/>
    <property type="molecule type" value="Genomic_DNA"/>
</dbReference>
<evidence type="ECO:0000256" key="1">
    <source>
        <dbReference type="SAM" id="MobiDB-lite"/>
    </source>
</evidence>
<evidence type="ECO:0000313" key="5">
    <source>
        <dbReference type="Proteomes" id="UP000019478"/>
    </source>
</evidence>
<proteinExistence type="predicted"/>
<feature type="region of interest" description="Disordered" evidence="1">
    <location>
        <begin position="361"/>
        <end position="398"/>
    </location>
</feature>
<feature type="compositionally biased region" description="Polar residues" evidence="1">
    <location>
        <begin position="379"/>
        <end position="398"/>
    </location>
</feature>
<reference evidence="4 5" key="1">
    <citation type="submission" date="2013-03" db="EMBL/GenBank/DDBJ databases">
        <title>The Genome Sequence of Capronia epimyces CBS 606.96.</title>
        <authorList>
            <consortium name="The Broad Institute Genomics Platform"/>
            <person name="Cuomo C."/>
            <person name="de Hoog S."/>
            <person name="Gorbushina A."/>
            <person name="Walker B."/>
            <person name="Young S.K."/>
            <person name="Zeng Q."/>
            <person name="Gargeya S."/>
            <person name="Fitzgerald M."/>
            <person name="Haas B."/>
            <person name="Abouelleil A."/>
            <person name="Allen A.W."/>
            <person name="Alvarado L."/>
            <person name="Arachchi H.M."/>
            <person name="Berlin A.M."/>
            <person name="Chapman S.B."/>
            <person name="Gainer-Dewar J."/>
            <person name="Goldberg J."/>
            <person name="Griggs A."/>
            <person name="Gujja S."/>
            <person name="Hansen M."/>
            <person name="Howarth C."/>
            <person name="Imamovic A."/>
            <person name="Ireland A."/>
            <person name="Larimer J."/>
            <person name="McCowan C."/>
            <person name="Murphy C."/>
            <person name="Pearson M."/>
            <person name="Poon T.W."/>
            <person name="Priest M."/>
            <person name="Roberts A."/>
            <person name="Saif S."/>
            <person name="Shea T."/>
            <person name="Sisk P."/>
            <person name="Sykes S."/>
            <person name="Wortman J."/>
            <person name="Nusbaum C."/>
            <person name="Birren B."/>
        </authorList>
    </citation>
    <scope>NUCLEOTIDE SEQUENCE [LARGE SCALE GENOMIC DNA]</scope>
    <source>
        <strain evidence="4 5">CBS 606.96</strain>
    </source>
</reference>
<keyword evidence="3" id="KW-0732">Signal</keyword>
<feature type="transmembrane region" description="Helical" evidence="2">
    <location>
        <begin position="253"/>
        <end position="276"/>
    </location>
</feature>
<keyword evidence="2" id="KW-1133">Transmembrane helix</keyword>
<dbReference type="eggNOG" id="ENOG502RSGN">
    <property type="taxonomic scope" value="Eukaryota"/>
</dbReference>
<feature type="transmembrane region" description="Helical" evidence="2">
    <location>
        <begin position="100"/>
        <end position="118"/>
    </location>
</feature>
<gene>
    <name evidence="4" type="ORF">A1O3_02200</name>
</gene>
<keyword evidence="2" id="KW-0472">Membrane</keyword>
<feature type="region of interest" description="Disordered" evidence="1">
    <location>
        <begin position="439"/>
        <end position="475"/>
    </location>
</feature>
<comment type="caution">
    <text evidence="4">The sequence shown here is derived from an EMBL/GenBank/DDBJ whole genome shotgun (WGS) entry which is preliminary data.</text>
</comment>
<evidence type="ECO:0000256" key="3">
    <source>
        <dbReference type="SAM" id="SignalP"/>
    </source>
</evidence>
<dbReference type="Proteomes" id="UP000019478">
    <property type="component" value="Unassembled WGS sequence"/>
</dbReference>
<dbReference type="GeneID" id="19166333"/>
<feature type="compositionally biased region" description="Low complexity" evidence="1">
    <location>
        <begin position="520"/>
        <end position="540"/>
    </location>
</feature>
<feature type="compositionally biased region" description="Acidic residues" evidence="1">
    <location>
        <begin position="583"/>
        <end position="594"/>
    </location>
</feature>
<feature type="compositionally biased region" description="Low complexity" evidence="1">
    <location>
        <begin position="369"/>
        <end position="378"/>
    </location>
</feature>
<organism evidence="4 5">
    <name type="scientific">Capronia epimyces CBS 606.96</name>
    <dbReference type="NCBI Taxonomy" id="1182542"/>
    <lineage>
        <taxon>Eukaryota</taxon>
        <taxon>Fungi</taxon>
        <taxon>Dikarya</taxon>
        <taxon>Ascomycota</taxon>
        <taxon>Pezizomycotina</taxon>
        <taxon>Eurotiomycetes</taxon>
        <taxon>Chaetothyriomycetidae</taxon>
        <taxon>Chaetothyriales</taxon>
        <taxon>Herpotrichiellaceae</taxon>
        <taxon>Capronia</taxon>
    </lineage>
</organism>
<protein>
    <recommendedName>
        <fullName evidence="6">G-protein coupled receptors family 3 profile domain-containing protein</fullName>
    </recommendedName>
</protein>
<dbReference type="RefSeq" id="XP_007730533.1">
    <property type="nucleotide sequence ID" value="XM_007732343.1"/>
</dbReference>
<evidence type="ECO:0000256" key="2">
    <source>
        <dbReference type="SAM" id="Phobius"/>
    </source>
</evidence>
<feature type="transmembrane region" description="Helical" evidence="2">
    <location>
        <begin position="139"/>
        <end position="158"/>
    </location>
</feature>